<gene>
    <name evidence="1" type="ORF">CANARDRAFT_30797</name>
</gene>
<name>A0A1E4SSY1_9ASCO</name>
<evidence type="ECO:0000313" key="2">
    <source>
        <dbReference type="Proteomes" id="UP000094801"/>
    </source>
</evidence>
<dbReference type="AlphaFoldDB" id="A0A1E4SSY1"/>
<sequence length="73" mass="8701">MMPHFTEWYYHLQVETLYYNFWDRCRLCSHESEHAGDTHVFFQCLGSKMIWQQSTSLPPSFLSTQYSIGDSSL</sequence>
<dbReference type="EMBL" id="KV453887">
    <property type="protein sequence ID" value="ODV82502.1"/>
    <property type="molecule type" value="Genomic_DNA"/>
</dbReference>
<feature type="non-terminal residue" evidence="1">
    <location>
        <position position="73"/>
    </location>
</feature>
<keyword evidence="2" id="KW-1185">Reference proteome</keyword>
<reference evidence="2" key="1">
    <citation type="submission" date="2016-04" db="EMBL/GenBank/DDBJ databases">
        <title>Comparative genomics of biotechnologically important yeasts.</title>
        <authorList>
            <consortium name="DOE Joint Genome Institute"/>
            <person name="Riley R."/>
            <person name="Haridas S."/>
            <person name="Wolfe K.H."/>
            <person name="Lopes M.R."/>
            <person name="Hittinger C.T."/>
            <person name="Goker M."/>
            <person name="Salamov A."/>
            <person name="Wisecaver J."/>
            <person name="Long T.M."/>
            <person name="Aerts A.L."/>
            <person name="Barry K."/>
            <person name="Choi C."/>
            <person name="Clum A."/>
            <person name="Coughlan A.Y."/>
            <person name="Deshpande S."/>
            <person name="Douglass A.P."/>
            <person name="Hanson S.J."/>
            <person name="Klenk H.-P."/>
            <person name="Labutti K."/>
            <person name="Lapidus A."/>
            <person name="Lindquist E."/>
            <person name="Lipzen A."/>
            <person name="Meier-Kolthoff J.P."/>
            <person name="Ohm R.A."/>
            <person name="Otillar R.P."/>
            <person name="Pangilinan J."/>
            <person name="Peng Y."/>
            <person name="Rokas A."/>
            <person name="Rosa C.A."/>
            <person name="Scheuner C."/>
            <person name="Sibirny A.A."/>
            <person name="Slot J.C."/>
            <person name="Stielow J.B."/>
            <person name="Sun H."/>
            <person name="Kurtzman C.P."/>
            <person name="Blackwell M."/>
            <person name="Grigoriev I.V."/>
            <person name="Jeffries T.W."/>
        </authorList>
    </citation>
    <scope>NUCLEOTIDE SEQUENCE [LARGE SCALE GENOMIC DNA]</scope>
    <source>
        <strain evidence="2">NRRL YB-2248</strain>
    </source>
</reference>
<dbReference type="Proteomes" id="UP000094801">
    <property type="component" value="Unassembled WGS sequence"/>
</dbReference>
<organism evidence="1 2">
    <name type="scientific">[Candida] arabinofermentans NRRL YB-2248</name>
    <dbReference type="NCBI Taxonomy" id="983967"/>
    <lineage>
        <taxon>Eukaryota</taxon>
        <taxon>Fungi</taxon>
        <taxon>Dikarya</taxon>
        <taxon>Ascomycota</taxon>
        <taxon>Saccharomycotina</taxon>
        <taxon>Pichiomycetes</taxon>
        <taxon>Pichiales</taxon>
        <taxon>Pichiaceae</taxon>
        <taxon>Ogataea</taxon>
        <taxon>Ogataea/Candida clade</taxon>
    </lineage>
</organism>
<accession>A0A1E4SSY1</accession>
<proteinExistence type="predicted"/>
<protein>
    <submittedName>
        <fullName evidence="1">Uncharacterized protein</fullName>
    </submittedName>
</protein>
<evidence type="ECO:0000313" key="1">
    <source>
        <dbReference type="EMBL" id="ODV82502.1"/>
    </source>
</evidence>